<evidence type="ECO:0000313" key="3">
    <source>
        <dbReference type="Proteomes" id="UP000265520"/>
    </source>
</evidence>
<protein>
    <submittedName>
        <fullName evidence="2">Uncharacterized protein</fullName>
    </submittedName>
</protein>
<feature type="region of interest" description="Disordered" evidence="1">
    <location>
        <begin position="48"/>
        <end position="70"/>
    </location>
</feature>
<reference evidence="2 3" key="1">
    <citation type="journal article" date="2018" name="Front. Plant Sci.">
        <title>Red Clover (Trifolium pratense) and Zigzag Clover (T. medium) - A Picture of Genomic Similarities and Differences.</title>
        <authorList>
            <person name="Dluhosova J."/>
            <person name="Istvanek J."/>
            <person name="Nedelnik J."/>
            <person name="Repkova J."/>
        </authorList>
    </citation>
    <scope>NUCLEOTIDE SEQUENCE [LARGE SCALE GENOMIC DNA]</scope>
    <source>
        <strain evidence="3">cv. 10/8</strain>
        <tissue evidence="2">Leaf</tissue>
    </source>
</reference>
<evidence type="ECO:0000256" key="1">
    <source>
        <dbReference type="SAM" id="MobiDB-lite"/>
    </source>
</evidence>
<gene>
    <name evidence="2" type="ORF">A2U01_0004726</name>
</gene>
<proteinExistence type="predicted"/>
<evidence type="ECO:0000313" key="2">
    <source>
        <dbReference type="EMBL" id="MCH83898.1"/>
    </source>
</evidence>
<feature type="compositionally biased region" description="Polar residues" evidence="1">
    <location>
        <begin position="58"/>
        <end position="70"/>
    </location>
</feature>
<dbReference type="AlphaFoldDB" id="A0A392MAR6"/>
<sequence>MTCHLAKLLSPYGVAVSPTIGGVATPLTVISKIYKEVDLLLLRSHSDGKEKQPAMLQTRKTTASKVSSHQ</sequence>
<dbReference type="Proteomes" id="UP000265520">
    <property type="component" value="Unassembled WGS sequence"/>
</dbReference>
<comment type="caution">
    <text evidence="2">The sequence shown here is derived from an EMBL/GenBank/DDBJ whole genome shotgun (WGS) entry which is preliminary data.</text>
</comment>
<name>A0A392MAR6_9FABA</name>
<organism evidence="2 3">
    <name type="scientific">Trifolium medium</name>
    <dbReference type="NCBI Taxonomy" id="97028"/>
    <lineage>
        <taxon>Eukaryota</taxon>
        <taxon>Viridiplantae</taxon>
        <taxon>Streptophyta</taxon>
        <taxon>Embryophyta</taxon>
        <taxon>Tracheophyta</taxon>
        <taxon>Spermatophyta</taxon>
        <taxon>Magnoliopsida</taxon>
        <taxon>eudicotyledons</taxon>
        <taxon>Gunneridae</taxon>
        <taxon>Pentapetalae</taxon>
        <taxon>rosids</taxon>
        <taxon>fabids</taxon>
        <taxon>Fabales</taxon>
        <taxon>Fabaceae</taxon>
        <taxon>Papilionoideae</taxon>
        <taxon>50 kb inversion clade</taxon>
        <taxon>NPAAA clade</taxon>
        <taxon>Hologalegina</taxon>
        <taxon>IRL clade</taxon>
        <taxon>Trifolieae</taxon>
        <taxon>Trifolium</taxon>
    </lineage>
</organism>
<accession>A0A392MAR6</accession>
<keyword evidence="3" id="KW-1185">Reference proteome</keyword>
<dbReference type="EMBL" id="LXQA010005929">
    <property type="protein sequence ID" value="MCH83898.1"/>
    <property type="molecule type" value="Genomic_DNA"/>
</dbReference>